<keyword evidence="2" id="KW-0547">Nucleotide-binding</keyword>
<keyword evidence="3" id="KW-0418">Kinase</keyword>
<dbReference type="GO" id="GO:0110031">
    <property type="term" value="P:negative regulation of G2/MI transition of meiotic cell cycle"/>
    <property type="evidence" value="ECO:0007669"/>
    <property type="project" value="TreeGrafter"/>
</dbReference>
<dbReference type="Gene3D" id="1.10.510.10">
    <property type="entry name" value="Transferase(Phosphotransferase) domain 1"/>
    <property type="match status" value="1"/>
</dbReference>
<feature type="domain" description="Protein kinase" evidence="6">
    <location>
        <begin position="1"/>
        <end position="132"/>
    </location>
</feature>
<evidence type="ECO:0000313" key="7">
    <source>
        <dbReference type="EMBL" id="CAD7663900.1"/>
    </source>
</evidence>
<dbReference type="EMBL" id="OC949879">
    <property type="protein sequence ID" value="CAD7663900.1"/>
    <property type="molecule type" value="Genomic_DNA"/>
</dbReference>
<feature type="non-terminal residue" evidence="7">
    <location>
        <position position="166"/>
    </location>
</feature>
<evidence type="ECO:0000256" key="1">
    <source>
        <dbReference type="ARBA" id="ARBA00022679"/>
    </source>
</evidence>
<dbReference type="PANTHER" id="PTHR11042:SF190">
    <property type="entry name" value="MITOSIS INHIBITOR PROTEIN KINASE MIK1"/>
    <property type="match status" value="1"/>
</dbReference>
<dbReference type="InterPro" id="IPR050339">
    <property type="entry name" value="CC_SR_Kinase"/>
</dbReference>
<protein>
    <recommendedName>
        <fullName evidence="6">Protein kinase domain-containing protein</fullName>
    </recommendedName>
</protein>
<keyword evidence="4" id="KW-0067">ATP-binding</keyword>
<keyword evidence="1" id="KW-0808">Transferase</keyword>
<dbReference type="SUPFAM" id="SSF56112">
    <property type="entry name" value="Protein kinase-like (PK-like)"/>
    <property type="match status" value="1"/>
</dbReference>
<dbReference type="GO" id="GO:0005737">
    <property type="term" value="C:cytoplasm"/>
    <property type="evidence" value="ECO:0007669"/>
    <property type="project" value="TreeGrafter"/>
</dbReference>
<accession>A0A7R9MPW1</accession>
<dbReference type="InterPro" id="IPR011009">
    <property type="entry name" value="Kinase-like_dom_sf"/>
</dbReference>
<evidence type="ECO:0000313" key="8">
    <source>
        <dbReference type="Proteomes" id="UP000728032"/>
    </source>
</evidence>
<dbReference type="GO" id="GO:0005634">
    <property type="term" value="C:nucleus"/>
    <property type="evidence" value="ECO:0007669"/>
    <property type="project" value="TreeGrafter"/>
</dbReference>
<dbReference type="EMBL" id="CAJPVJ010035054">
    <property type="protein sequence ID" value="CAG2181037.1"/>
    <property type="molecule type" value="Genomic_DNA"/>
</dbReference>
<gene>
    <name evidence="7" type="ORF">ONB1V03_LOCUS20458</name>
</gene>
<evidence type="ECO:0000259" key="6">
    <source>
        <dbReference type="PROSITE" id="PS50011"/>
    </source>
</evidence>
<feature type="non-terminal residue" evidence="7">
    <location>
        <position position="1"/>
    </location>
</feature>
<dbReference type="GO" id="GO:0004713">
    <property type="term" value="F:protein tyrosine kinase activity"/>
    <property type="evidence" value="ECO:0007669"/>
    <property type="project" value="TreeGrafter"/>
</dbReference>
<proteinExistence type="inferred from homology"/>
<dbReference type="Proteomes" id="UP000728032">
    <property type="component" value="Unassembled WGS sequence"/>
</dbReference>
<evidence type="ECO:0000256" key="4">
    <source>
        <dbReference type="ARBA" id="ARBA00022840"/>
    </source>
</evidence>
<keyword evidence="8" id="KW-1185">Reference proteome</keyword>
<dbReference type="InterPro" id="IPR008271">
    <property type="entry name" value="Ser/Thr_kinase_AS"/>
</dbReference>
<dbReference type="AlphaFoldDB" id="A0A7R9MPW1"/>
<dbReference type="Pfam" id="PF00069">
    <property type="entry name" value="Pkinase"/>
    <property type="match status" value="1"/>
</dbReference>
<evidence type="ECO:0000256" key="3">
    <source>
        <dbReference type="ARBA" id="ARBA00022777"/>
    </source>
</evidence>
<comment type="similarity">
    <text evidence="5">Belongs to the protein kinase superfamily. Ser/Thr protein kinase family. GCN2 subfamily.</text>
</comment>
<dbReference type="InterPro" id="IPR000719">
    <property type="entry name" value="Prot_kinase_dom"/>
</dbReference>
<evidence type="ECO:0000256" key="5">
    <source>
        <dbReference type="ARBA" id="ARBA00037982"/>
    </source>
</evidence>
<dbReference type="GO" id="GO:0005524">
    <property type="term" value="F:ATP binding"/>
    <property type="evidence" value="ECO:0007669"/>
    <property type="project" value="UniProtKB-KW"/>
</dbReference>
<evidence type="ECO:0000256" key="2">
    <source>
        <dbReference type="ARBA" id="ARBA00022741"/>
    </source>
</evidence>
<reference evidence="7" key="1">
    <citation type="submission" date="2020-11" db="EMBL/GenBank/DDBJ databases">
        <authorList>
            <person name="Tran Van P."/>
        </authorList>
    </citation>
    <scope>NUCLEOTIDE SEQUENCE</scope>
</reference>
<dbReference type="PANTHER" id="PTHR11042">
    <property type="entry name" value="EUKARYOTIC TRANSLATION INITIATION FACTOR 2-ALPHA KINASE EIF2-ALPHA KINASE -RELATED"/>
    <property type="match status" value="1"/>
</dbReference>
<dbReference type="OrthoDB" id="1938112at2759"/>
<organism evidence="7">
    <name type="scientific">Oppiella nova</name>
    <dbReference type="NCBI Taxonomy" id="334625"/>
    <lineage>
        <taxon>Eukaryota</taxon>
        <taxon>Metazoa</taxon>
        <taxon>Ecdysozoa</taxon>
        <taxon>Arthropoda</taxon>
        <taxon>Chelicerata</taxon>
        <taxon>Arachnida</taxon>
        <taxon>Acari</taxon>
        <taxon>Acariformes</taxon>
        <taxon>Sarcoptiformes</taxon>
        <taxon>Oribatida</taxon>
        <taxon>Brachypylina</taxon>
        <taxon>Oppioidea</taxon>
        <taxon>Oppiidae</taxon>
        <taxon>Oppiella</taxon>
    </lineage>
</organism>
<sequence>PPVIHRDLKPDNVLLARDVRNGRFLKVSDFGLATLHEHSSAHGLPKYIAPEVRKRGVKYNHKIDIYSLAKICELDIFDIDLDETTPQSYSSYNEVLNKCVDKLRHVLVSMRSTDPDMRPECSQVLDKYHDWAVDENCLTIDPTFESTLKQIITFQKKGVLGLFQVY</sequence>
<dbReference type="PROSITE" id="PS00108">
    <property type="entry name" value="PROTEIN_KINASE_ST"/>
    <property type="match status" value="1"/>
</dbReference>
<dbReference type="PROSITE" id="PS50011">
    <property type="entry name" value="PROTEIN_KINASE_DOM"/>
    <property type="match status" value="1"/>
</dbReference>
<name>A0A7R9MPW1_9ACAR</name>